<comment type="caution">
    <text evidence="2">The sequence shown here is derived from an EMBL/GenBank/DDBJ whole genome shotgun (WGS) entry which is preliminary data.</text>
</comment>
<dbReference type="Proteomes" id="UP000265515">
    <property type="component" value="Unassembled WGS sequence"/>
</dbReference>
<feature type="region of interest" description="Disordered" evidence="1">
    <location>
        <begin position="217"/>
        <end position="243"/>
    </location>
</feature>
<sequence length="424" mass="47985">MATFRIEKFDDYTHQDPVVWWQGFTTELGIHEVLEHLYIAALFNVKGGWQIWLSHMATIHGVKVNNLHKYISWEDLTREWKKRFIVDDAPTLAINRLFAMTQGNTSMCDLPTEWQKIAATPDLDLSFPHRRREFYSRSCAALSLAFGNREIIHKGCEIIKSNRAAAHKKTLWQPAHVEKGKFGLRPQQVVAVQPDNIVEDLKTTPTSREGDQVAAVEPRSNNNCRGKGRARTASPAETDSQYHGSMPAPLMDVGVEVVDFHDYVAKTDREFKTQRYDDIDAPLLYIHIQIGKATCNALIDCGASRKYISQDFMVLAVLGSRVRRKPQPTQVMLADGHTHKSIDRCIDSVPVYFCPHASEAVSFDILDTQSDMILSMSWLRSEDHPVNFYRCTVHVRDRNGVLVPCTVPPPYPSISCHVVSAASI</sequence>
<name>A0A388JNZ3_CHABU</name>
<keyword evidence="3" id="KW-1185">Reference proteome</keyword>
<reference evidence="2 3" key="1">
    <citation type="journal article" date="2018" name="Cell">
        <title>The Chara Genome: Secondary Complexity and Implications for Plant Terrestrialization.</title>
        <authorList>
            <person name="Nishiyama T."/>
            <person name="Sakayama H."/>
            <person name="Vries J.D."/>
            <person name="Buschmann H."/>
            <person name="Saint-Marcoux D."/>
            <person name="Ullrich K.K."/>
            <person name="Haas F.B."/>
            <person name="Vanderstraeten L."/>
            <person name="Becker D."/>
            <person name="Lang D."/>
            <person name="Vosolsobe S."/>
            <person name="Rombauts S."/>
            <person name="Wilhelmsson P.K.I."/>
            <person name="Janitza P."/>
            <person name="Kern R."/>
            <person name="Heyl A."/>
            <person name="Rumpler F."/>
            <person name="Villalobos L.I.A.C."/>
            <person name="Clay J.M."/>
            <person name="Skokan R."/>
            <person name="Toyoda A."/>
            <person name="Suzuki Y."/>
            <person name="Kagoshima H."/>
            <person name="Schijlen E."/>
            <person name="Tajeshwar N."/>
            <person name="Catarino B."/>
            <person name="Hetherington A.J."/>
            <person name="Saltykova A."/>
            <person name="Bonnot C."/>
            <person name="Breuninger H."/>
            <person name="Symeonidi A."/>
            <person name="Radhakrishnan G.V."/>
            <person name="Van Nieuwerburgh F."/>
            <person name="Deforce D."/>
            <person name="Chang C."/>
            <person name="Karol K.G."/>
            <person name="Hedrich R."/>
            <person name="Ulvskov P."/>
            <person name="Glockner G."/>
            <person name="Delwiche C.F."/>
            <person name="Petrasek J."/>
            <person name="Van de Peer Y."/>
            <person name="Friml J."/>
            <person name="Beilby M."/>
            <person name="Dolan L."/>
            <person name="Kohara Y."/>
            <person name="Sugano S."/>
            <person name="Fujiyama A."/>
            <person name="Delaux P.-M."/>
            <person name="Quint M."/>
            <person name="TheiBen G."/>
            <person name="Hagemann M."/>
            <person name="Harholt J."/>
            <person name="Dunand C."/>
            <person name="Zachgo S."/>
            <person name="Langdale J."/>
            <person name="Maumus F."/>
            <person name="Straeten D.V.D."/>
            <person name="Gould S.B."/>
            <person name="Rensing S.A."/>
        </authorList>
    </citation>
    <scope>NUCLEOTIDE SEQUENCE [LARGE SCALE GENOMIC DNA]</scope>
    <source>
        <strain evidence="2 3">S276</strain>
    </source>
</reference>
<organism evidence="2 3">
    <name type="scientific">Chara braunii</name>
    <name type="common">Braun's stonewort</name>
    <dbReference type="NCBI Taxonomy" id="69332"/>
    <lineage>
        <taxon>Eukaryota</taxon>
        <taxon>Viridiplantae</taxon>
        <taxon>Streptophyta</taxon>
        <taxon>Charophyceae</taxon>
        <taxon>Charales</taxon>
        <taxon>Characeae</taxon>
        <taxon>Chara</taxon>
    </lineage>
</organism>
<dbReference type="InterPro" id="IPR021109">
    <property type="entry name" value="Peptidase_aspartic_dom_sf"/>
</dbReference>
<dbReference type="AlphaFoldDB" id="A0A388JNZ3"/>
<dbReference type="Gramene" id="GBG59432">
    <property type="protein sequence ID" value="GBG59432"/>
    <property type="gene ID" value="CBR_g38457"/>
</dbReference>
<evidence type="ECO:0000313" key="3">
    <source>
        <dbReference type="Proteomes" id="UP000265515"/>
    </source>
</evidence>
<protein>
    <recommendedName>
        <fullName evidence="4">Retrotransposon gag domain-containing protein</fullName>
    </recommendedName>
</protein>
<evidence type="ECO:0000313" key="2">
    <source>
        <dbReference type="EMBL" id="GBG59432.1"/>
    </source>
</evidence>
<gene>
    <name evidence="2" type="ORF">CBR_g38457</name>
</gene>
<proteinExistence type="predicted"/>
<dbReference type="Gene3D" id="2.40.70.10">
    <property type="entry name" value="Acid Proteases"/>
    <property type="match status" value="1"/>
</dbReference>
<accession>A0A388JNZ3</accession>
<evidence type="ECO:0008006" key="4">
    <source>
        <dbReference type="Google" id="ProtNLM"/>
    </source>
</evidence>
<dbReference type="EMBL" id="BFEA01000004">
    <property type="protein sequence ID" value="GBG59432.1"/>
    <property type="molecule type" value="Genomic_DNA"/>
</dbReference>
<dbReference type="CDD" id="cd00303">
    <property type="entry name" value="retropepsin_like"/>
    <property type="match status" value="1"/>
</dbReference>
<evidence type="ECO:0000256" key="1">
    <source>
        <dbReference type="SAM" id="MobiDB-lite"/>
    </source>
</evidence>